<dbReference type="InterPro" id="IPR002912">
    <property type="entry name" value="ACT_dom"/>
</dbReference>
<keyword evidence="14" id="KW-1185">Reference proteome</keyword>
<dbReference type="EMBL" id="CP060789">
    <property type="protein sequence ID" value="QNP57607.1"/>
    <property type="molecule type" value="Genomic_DNA"/>
</dbReference>
<dbReference type="EC" id="4.2.1.51" evidence="2 9"/>
<dbReference type="CDD" id="cd13632">
    <property type="entry name" value="PBP2_Aa-PDT_like"/>
    <property type="match status" value="1"/>
</dbReference>
<dbReference type="GO" id="GO:0005737">
    <property type="term" value="C:cytoplasm"/>
    <property type="evidence" value="ECO:0007669"/>
    <property type="project" value="TreeGrafter"/>
</dbReference>
<dbReference type="PANTHER" id="PTHR21022:SF19">
    <property type="entry name" value="PREPHENATE DEHYDRATASE-RELATED"/>
    <property type="match status" value="1"/>
</dbReference>
<dbReference type="PROSITE" id="PS00858">
    <property type="entry name" value="PREPHENATE_DEHYDR_2"/>
    <property type="match status" value="1"/>
</dbReference>
<evidence type="ECO:0000256" key="2">
    <source>
        <dbReference type="ARBA" id="ARBA00013147"/>
    </source>
</evidence>
<dbReference type="PROSITE" id="PS51671">
    <property type="entry name" value="ACT"/>
    <property type="match status" value="1"/>
</dbReference>
<evidence type="ECO:0000256" key="5">
    <source>
        <dbReference type="ARBA" id="ARBA00023141"/>
    </source>
</evidence>
<keyword evidence="4 9" id="KW-0028">Amino-acid biosynthesis</keyword>
<protein>
    <recommendedName>
        <fullName evidence="3 9">Prephenate dehydratase</fullName>
        <shortName evidence="9">PDT</shortName>
        <ecNumber evidence="2 9">4.2.1.51</ecNumber>
    </recommendedName>
</protein>
<keyword evidence="5 9" id="KW-0057">Aromatic amino acid biosynthesis</keyword>
<keyword evidence="6 9" id="KW-0584">Phenylalanine biosynthesis</keyword>
<dbReference type="KEGG" id="tdf:H9L22_12890"/>
<organism evidence="13 14">
    <name type="scientific">Tessaracoccus defluvii</name>
    <dbReference type="NCBI Taxonomy" id="1285901"/>
    <lineage>
        <taxon>Bacteria</taxon>
        <taxon>Bacillati</taxon>
        <taxon>Actinomycetota</taxon>
        <taxon>Actinomycetes</taxon>
        <taxon>Propionibacteriales</taxon>
        <taxon>Propionibacteriaceae</taxon>
        <taxon>Tessaracoccus</taxon>
    </lineage>
</organism>
<evidence type="ECO:0000313" key="13">
    <source>
        <dbReference type="EMBL" id="QNP57607.1"/>
    </source>
</evidence>
<name>A0A7H0HAP1_9ACTN</name>
<dbReference type="Gene3D" id="3.40.190.10">
    <property type="entry name" value="Periplasmic binding protein-like II"/>
    <property type="match status" value="2"/>
</dbReference>
<dbReference type="FunFam" id="3.40.190.10:FF:000064">
    <property type="entry name" value="Prephenate dehydratase"/>
    <property type="match status" value="1"/>
</dbReference>
<gene>
    <name evidence="9 13" type="primary">pheA</name>
    <name evidence="13" type="ORF">H9L22_12890</name>
</gene>
<evidence type="ECO:0000259" key="11">
    <source>
        <dbReference type="PROSITE" id="PS51171"/>
    </source>
</evidence>
<comment type="pathway">
    <text evidence="1 9">Amino-acid biosynthesis; L-phenylalanine biosynthesis; phenylpyruvate from prephenate: step 1/1.</text>
</comment>
<evidence type="ECO:0000256" key="8">
    <source>
        <dbReference type="ARBA" id="ARBA00047848"/>
    </source>
</evidence>
<dbReference type="InterPro" id="IPR018528">
    <property type="entry name" value="Preph_deHydtase_CS"/>
</dbReference>
<feature type="domain" description="ACT" evidence="12">
    <location>
        <begin position="258"/>
        <end position="336"/>
    </location>
</feature>
<dbReference type="Proteomes" id="UP000516117">
    <property type="component" value="Chromosome"/>
</dbReference>
<accession>A0A7H0HAP1</accession>
<dbReference type="InterPro" id="IPR001086">
    <property type="entry name" value="Preph_deHydtase"/>
</dbReference>
<keyword evidence="7 9" id="KW-0456">Lyase</keyword>
<reference evidence="13 14" key="1">
    <citation type="submission" date="2020-08" db="EMBL/GenBank/DDBJ databases">
        <title>Genome sequence of Tessaracoccus defluvii JCM 17540T.</title>
        <authorList>
            <person name="Hyun D.-W."/>
            <person name="Bae J.-W."/>
        </authorList>
    </citation>
    <scope>NUCLEOTIDE SEQUENCE [LARGE SCALE GENOMIC DNA]</scope>
    <source>
        <strain evidence="13 14">JCM 17540</strain>
    </source>
</reference>
<evidence type="ECO:0000256" key="6">
    <source>
        <dbReference type="ARBA" id="ARBA00023222"/>
    </source>
</evidence>
<dbReference type="CDD" id="cd04905">
    <property type="entry name" value="ACT_CM-PDT"/>
    <property type="match status" value="1"/>
</dbReference>
<feature type="domain" description="Prephenate dehydratase" evidence="11">
    <location>
        <begin position="66"/>
        <end position="243"/>
    </location>
</feature>
<dbReference type="InterPro" id="IPR045865">
    <property type="entry name" value="ACT-like_dom_sf"/>
</dbReference>
<evidence type="ECO:0000256" key="10">
    <source>
        <dbReference type="SAM" id="MobiDB-lite"/>
    </source>
</evidence>
<proteinExistence type="predicted"/>
<evidence type="ECO:0000256" key="1">
    <source>
        <dbReference type="ARBA" id="ARBA00004741"/>
    </source>
</evidence>
<evidence type="ECO:0000259" key="12">
    <source>
        <dbReference type="PROSITE" id="PS51671"/>
    </source>
</evidence>
<evidence type="ECO:0000256" key="3">
    <source>
        <dbReference type="ARBA" id="ARBA00021872"/>
    </source>
</evidence>
<evidence type="ECO:0000313" key="14">
    <source>
        <dbReference type="Proteomes" id="UP000516117"/>
    </source>
</evidence>
<dbReference type="UniPathway" id="UPA00121">
    <property type="reaction ID" value="UER00345"/>
</dbReference>
<comment type="catalytic activity">
    <reaction evidence="8 9">
        <text>prephenate + H(+) = 3-phenylpyruvate + CO2 + H2O</text>
        <dbReference type="Rhea" id="RHEA:21648"/>
        <dbReference type="ChEBI" id="CHEBI:15377"/>
        <dbReference type="ChEBI" id="CHEBI:15378"/>
        <dbReference type="ChEBI" id="CHEBI:16526"/>
        <dbReference type="ChEBI" id="CHEBI:18005"/>
        <dbReference type="ChEBI" id="CHEBI:29934"/>
        <dbReference type="EC" id="4.2.1.51"/>
    </reaction>
</comment>
<dbReference type="Gene3D" id="3.30.70.260">
    <property type="match status" value="1"/>
</dbReference>
<dbReference type="NCBIfam" id="NF008865">
    <property type="entry name" value="PRK11898.1"/>
    <property type="match status" value="1"/>
</dbReference>
<dbReference type="Pfam" id="PF00800">
    <property type="entry name" value="PDT"/>
    <property type="match status" value="1"/>
</dbReference>
<evidence type="ECO:0000256" key="4">
    <source>
        <dbReference type="ARBA" id="ARBA00022605"/>
    </source>
</evidence>
<dbReference type="GO" id="GO:0009094">
    <property type="term" value="P:L-phenylalanine biosynthetic process"/>
    <property type="evidence" value="ECO:0007669"/>
    <property type="project" value="UniProtKB-UniPathway"/>
</dbReference>
<dbReference type="PANTHER" id="PTHR21022">
    <property type="entry name" value="PREPHENATE DEHYDRATASE P PROTEIN"/>
    <property type="match status" value="1"/>
</dbReference>
<feature type="region of interest" description="Disordered" evidence="10">
    <location>
        <begin position="45"/>
        <end position="64"/>
    </location>
</feature>
<dbReference type="AlphaFoldDB" id="A0A7H0HAP1"/>
<dbReference type="PROSITE" id="PS00857">
    <property type="entry name" value="PREPHENATE_DEHYDR_1"/>
    <property type="match status" value="1"/>
</dbReference>
<dbReference type="PROSITE" id="PS51171">
    <property type="entry name" value="PREPHENATE_DEHYDR_3"/>
    <property type="match status" value="1"/>
</dbReference>
<evidence type="ECO:0000256" key="7">
    <source>
        <dbReference type="ARBA" id="ARBA00023239"/>
    </source>
</evidence>
<sequence length="366" mass="38261">MVRGAGAAAALIVTWEHSSPSVSAAATARHPLCFTGARVVAAKSTTNGSRRQGWRPGTSTGETGPVLGYFGPAGTFTHQALRTVTQEEALAFASVREALDAVRAGVIRGAVVPIENSVEGGVSATLDELIASSPLAIRGEIVIPVEFGLYARPGTRLEDVRQVLTHGHAAAQCREWLVTQLPAAAVTEAGSTAGAAAEVARPGSRYDAAVCARVAGQLYELDELAYQIEDNPGAVTRFVEVGPAGSVPERTGADKTTLVAFMRADHSGALLEILEQFAVRGVNLTRIESRPTKTTLGSYCFSIDAEGHVQDKRVGEALEGLHRVCPTVHFLGSYPRADGGRPSIAVGFSDEEFDAAAAWVDGLFGG</sequence>
<dbReference type="Pfam" id="PF01842">
    <property type="entry name" value="ACT"/>
    <property type="match status" value="1"/>
</dbReference>
<dbReference type="GO" id="GO:0004664">
    <property type="term" value="F:prephenate dehydratase activity"/>
    <property type="evidence" value="ECO:0007669"/>
    <property type="project" value="UniProtKB-UniRule"/>
</dbReference>
<evidence type="ECO:0000256" key="9">
    <source>
        <dbReference type="RuleBase" id="RU361254"/>
    </source>
</evidence>
<dbReference type="SUPFAM" id="SSF55021">
    <property type="entry name" value="ACT-like"/>
    <property type="match status" value="1"/>
</dbReference>
<dbReference type="SUPFAM" id="SSF53850">
    <property type="entry name" value="Periplasmic binding protein-like II"/>
    <property type="match status" value="1"/>
</dbReference>
<dbReference type="FunFam" id="3.30.70.260:FF:000012">
    <property type="entry name" value="Prephenate dehydratase"/>
    <property type="match status" value="1"/>
</dbReference>